<dbReference type="Gene3D" id="2.60.120.10">
    <property type="entry name" value="Jelly Rolls"/>
    <property type="match status" value="1"/>
</dbReference>
<dbReference type="InterPro" id="IPR018490">
    <property type="entry name" value="cNMP-bd_dom_sf"/>
</dbReference>
<dbReference type="InterPro" id="IPR014710">
    <property type="entry name" value="RmlC-like_jellyroll"/>
</dbReference>
<proteinExistence type="predicted"/>
<evidence type="ECO:0000313" key="2">
    <source>
        <dbReference type="Proteomes" id="UP001139450"/>
    </source>
</evidence>
<keyword evidence="2" id="KW-1185">Reference proteome</keyword>
<reference evidence="1" key="1">
    <citation type="submission" date="2022-04" db="EMBL/GenBank/DDBJ databases">
        <title>Mucilaginibacter sp. RS28 isolated from freshwater.</title>
        <authorList>
            <person name="Ko S.-R."/>
        </authorList>
    </citation>
    <scope>NUCLEOTIDE SEQUENCE</scope>
    <source>
        <strain evidence="1">RS28</strain>
    </source>
</reference>
<sequence length="198" mass="23282">MDTLAATETFRDYLSRYITYTDEEWAIASKGFVFSTLKKKAYFAEVGKVSNELGFIYKGSARYLHIRNGEEITNYFTFAPDFISAYKSFLRREPGHNYIQMLEDSELVIVTHKHWHFMLEHPQLAHKTERLGRLIAEHYLCCYDDRVASFVTKSPEERYLELLDEGKEVIQRIPQHYIANFLGITPVSLSRIRRRILA</sequence>
<dbReference type="Proteomes" id="UP001139450">
    <property type="component" value="Unassembled WGS sequence"/>
</dbReference>
<protein>
    <submittedName>
        <fullName evidence="1">Crp/Fnr family transcriptional regulator</fullName>
    </submittedName>
</protein>
<comment type="caution">
    <text evidence="1">The sequence shown here is derived from an EMBL/GenBank/DDBJ whole genome shotgun (WGS) entry which is preliminary data.</text>
</comment>
<gene>
    <name evidence="1" type="ORF">MUY27_10610</name>
</gene>
<accession>A0A9X1X2P8</accession>
<dbReference type="RefSeq" id="WP_245130000.1">
    <property type="nucleotide sequence ID" value="NZ_JALJEJ010000004.1"/>
</dbReference>
<organism evidence="1 2">
    <name type="scientific">Mucilaginibacter straminoryzae</name>
    <dbReference type="NCBI Taxonomy" id="2932774"/>
    <lineage>
        <taxon>Bacteria</taxon>
        <taxon>Pseudomonadati</taxon>
        <taxon>Bacteroidota</taxon>
        <taxon>Sphingobacteriia</taxon>
        <taxon>Sphingobacteriales</taxon>
        <taxon>Sphingobacteriaceae</taxon>
        <taxon>Mucilaginibacter</taxon>
    </lineage>
</organism>
<dbReference type="EMBL" id="JALJEJ010000004">
    <property type="protein sequence ID" value="MCJ8210162.1"/>
    <property type="molecule type" value="Genomic_DNA"/>
</dbReference>
<name>A0A9X1X2P8_9SPHI</name>
<dbReference type="SUPFAM" id="SSF51206">
    <property type="entry name" value="cAMP-binding domain-like"/>
    <property type="match status" value="1"/>
</dbReference>
<dbReference type="AlphaFoldDB" id="A0A9X1X2P8"/>
<evidence type="ECO:0000313" key="1">
    <source>
        <dbReference type="EMBL" id="MCJ8210162.1"/>
    </source>
</evidence>